<reference evidence="6 7" key="1">
    <citation type="submission" date="2024-11" db="EMBL/GenBank/DDBJ databases">
        <title>Adaptive evolution of stress response genes in parasites aligns with host niche diversity.</title>
        <authorList>
            <person name="Hahn C."/>
            <person name="Resl P."/>
        </authorList>
    </citation>
    <scope>NUCLEOTIDE SEQUENCE [LARGE SCALE GENOMIC DNA]</scope>
    <source>
        <strain evidence="6">EGGRZ-B1_66</strain>
        <tissue evidence="6">Body</tissue>
    </source>
</reference>
<dbReference type="Pfam" id="PF00112">
    <property type="entry name" value="Peptidase_C1"/>
    <property type="match status" value="1"/>
</dbReference>
<protein>
    <recommendedName>
        <fullName evidence="5">Peptidase C1A papain C-terminal domain-containing protein</fullName>
    </recommendedName>
</protein>
<dbReference type="Proteomes" id="UP001626550">
    <property type="component" value="Unassembled WGS sequence"/>
</dbReference>
<dbReference type="PROSITE" id="PS00640">
    <property type="entry name" value="THIOL_PROTEASE_ASN"/>
    <property type="match status" value="1"/>
</dbReference>
<comment type="similarity">
    <text evidence="1">Belongs to the peptidase C1 family.</text>
</comment>
<dbReference type="SMART" id="SM00645">
    <property type="entry name" value="Pept_C1"/>
    <property type="match status" value="1"/>
</dbReference>
<dbReference type="GO" id="GO:0008234">
    <property type="term" value="F:cysteine-type peptidase activity"/>
    <property type="evidence" value="ECO:0007669"/>
    <property type="project" value="UniProtKB-KW"/>
</dbReference>
<dbReference type="InterPro" id="IPR000169">
    <property type="entry name" value="Pept_cys_AS"/>
</dbReference>
<name>A0ABD2Q9E3_9PLAT</name>
<evidence type="ECO:0000256" key="3">
    <source>
        <dbReference type="ARBA" id="ARBA00022801"/>
    </source>
</evidence>
<comment type="caution">
    <text evidence="6">The sequence shown here is derived from an EMBL/GenBank/DDBJ whole genome shotgun (WGS) entry which is preliminary data.</text>
</comment>
<evidence type="ECO:0000256" key="1">
    <source>
        <dbReference type="ARBA" id="ARBA00008455"/>
    </source>
</evidence>
<keyword evidence="3" id="KW-0378">Hydrolase</keyword>
<dbReference type="PRINTS" id="PR00705">
    <property type="entry name" value="PAPAIN"/>
</dbReference>
<dbReference type="InterPro" id="IPR000668">
    <property type="entry name" value="Peptidase_C1A_C"/>
</dbReference>
<organism evidence="6 7">
    <name type="scientific">Cichlidogyrus casuarinus</name>
    <dbReference type="NCBI Taxonomy" id="1844966"/>
    <lineage>
        <taxon>Eukaryota</taxon>
        <taxon>Metazoa</taxon>
        <taxon>Spiralia</taxon>
        <taxon>Lophotrochozoa</taxon>
        <taxon>Platyhelminthes</taxon>
        <taxon>Monogenea</taxon>
        <taxon>Monopisthocotylea</taxon>
        <taxon>Dactylogyridea</taxon>
        <taxon>Ancyrocephalidae</taxon>
        <taxon>Cichlidogyrus</taxon>
    </lineage>
</organism>
<evidence type="ECO:0000259" key="5">
    <source>
        <dbReference type="SMART" id="SM00645"/>
    </source>
</evidence>
<accession>A0ABD2Q9E3</accession>
<evidence type="ECO:0000256" key="2">
    <source>
        <dbReference type="ARBA" id="ARBA00022670"/>
    </source>
</evidence>
<dbReference type="InterPro" id="IPR038765">
    <property type="entry name" value="Papain-like_cys_pep_sf"/>
</dbReference>
<dbReference type="Gene3D" id="3.90.70.10">
    <property type="entry name" value="Cysteine proteinases"/>
    <property type="match status" value="1"/>
</dbReference>
<feature type="domain" description="Peptidase C1A papain C-terminal" evidence="5">
    <location>
        <begin position="118"/>
        <end position="351"/>
    </location>
</feature>
<dbReference type="GO" id="GO:0006508">
    <property type="term" value="P:proteolysis"/>
    <property type="evidence" value="ECO:0007669"/>
    <property type="project" value="UniProtKB-KW"/>
</dbReference>
<dbReference type="PANTHER" id="PTHR12411">
    <property type="entry name" value="CYSTEINE PROTEASE FAMILY C1-RELATED"/>
    <property type="match status" value="1"/>
</dbReference>
<dbReference type="PROSITE" id="PS00139">
    <property type="entry name" value="THIOL_PROTEASE_CYS"/>
    <property type="match status" value="1"/>
</dbReference>
<keyword evidence="4" id="KW-0788">Thiol protease</keyword>
<evidence type="ECO:0000256" key="4">
    <source>
        <dbReference type="ARBA" id="ARBA00022807"/>
    </source>
</evidence>
<keyword evidence="2" id="KW-0645">Protease</keyword>
<dbReference type="AlphaFoldDB" id="A0ABD2Q9E3"/>
<gene>
    <name evidence="6" type="ORF">Ciccas_005189</name>
</gene>
<evidence type="ECO:0000313" key="7">
    <source>
        <dbReference type="Proteomes" id="UP001626550"/>
    </source>
</evidence>
<dbReference type="SUPFAM" id="SSF54001">
    <property type="entry name" value="Cysteine proteinases"/>
    <property type="match status" value="1"/>
</dbReference>
<dbReference type="InterPro" id="IPR013128">
    <property type="entry name" value="Peptidase_C1A"/>
</dbReference>
<dbReference type="EMBL" id="JBJKFK010000587">
    <property type="protein sequence ID" value="KAL3316179.1"/>
    <property type="molecule type" value="Genomic_DNA"/>
</dbReference>
<proteinExistence type="inferred from homology"/>
<dbReference type="InterPro" id="IPR025661">
    <property type="entry name" value="Pept_asp_AS"/>
</dbReference>
<sequence length="356" mass="40498">MFWYDYKKSFDCSKTMVHWTYDNTVRQWYNFVAHKPSAKKGLQKLPAALQTENRLYRPSHDYVAVLNKVQSSWRATHYPEYEKLTLGQLKKRAGMPMHSKPPKPTPITSEQAKKVAALPREFDWRRPPDGGPSYITPVRHQDHCGSCYAFASAAAVEARIQVFTNRTVRPILSPQDVVDCSQFSQVEGCDGGFAYLVAGKYGMVSGFVEESCYPYQGKESGTCATPKDCKRYYTTDYRYIGGYYGACNEALMKLELIHGGPFPVSIMAYDDLVTYKSGVYRHTGLADPLNRFNPFEITNHVILIVGYGYDEQLKLPYWTIKNSWGESWGENGFGRILRGSDEIAIESLGMTFKPMF</sequence>
<evidence type="ECO:0000313" key="6">
    <source>
        <dbReference type="EMBL" id="KAL3316179.1"/>
    </source>
</evidence>
<keyword evidence="7" id="KW-1185">Reference proteome</keyword>